<dbReference type="RefSeq" id="WP_161353818.1">
    <property type="nucleotide sequence ID" value="NZ_WTUX01000067.1"/>
</dbReference>
<comment type="caution">
    <text evidence="1">The sequence shown here is derived from an EMBL/GenBank/DDBJ whole genome shotgun (WGS) entry which is preliminary data.</text>
</comment>
<evidence type="ECO:0000313" key="1">
    <source>
        <dbReference type="EMBL" id="MZR15408.1"/>
    </source>
</evidence>
<dbReference type="EMBL" id="WTUX01000067">
    <property type="protein sequence ID" value="MZR15408.1"/>
    <property type="molecule type" value="Genomic_DNA"/>
</dbReference>
<dbReference type="Proteomes" id="UP000467322">
    <property type="component" value="Unassembled WGS sequence"/>
</dbReference>
<dbReference type="AlphaFoldDB" id="A0A845M905"/>
<name>A0A845M905_9RHOB</name>
<keyword evidence="2" id="KW-1185">Reference proteome</keyword>
<proteinExistence type="predicted"/>
<organism evidence="1 2">
    <name type="scientific">Maritimibacter harenae</name>
    <dbReference type="NCBI Taxonomy" id="2606218"/>
    <lineage>
        <taxon>Bacteria</taxon>
        <taxon>Pseudomonadati</taxon>
        <taxon>Pseudomonadota</taxon>
        <taxon>Alphaproteobacteria</taxon>
        <taxon>Rhodobacterales</taxon>
        <taxon>Roseobacteraceae</taxon>
        <taxon>Maritimibacter</taxon>
    </lineage>
</organism>
<sequence length="96" mass="10351">MAADHTADTQHNISIGLMTGEQLAQAMLFSGASQSFRNWLKRAGIEPVPGRRGIYDPKHVRARLDAIQGLPSDDAKGQGADVVSLVEARRARRGQG</sequence>
<gene>
    <name evidence="1" type="ORF">GQE99_20540</name>
</gene>
<protein>
    <submittedName>
        <fullName evidence="1">Uncharacterized protein</fullName>
    </submittedName>
</protein>
<accession>A0A845M905</accession>
<evidence type="ECO:0000313" key="2">
    <source>
        <dbReference type="Proteomes" id="UP000467322"/>
    </source>
</evidence>
<reference evidence="1 2" key="1">
    <citation type="submission" date="2019-12" db="EMBL/GenBank/DDBJ databases">
        <title>Maritimibacter sp. nov. sp. isolated from sea sand.</title>
        <authorList>
            <person name="Kim J."/>
            <person name="Jeong S.E."/>
            <person name="Jung H.S."/>
            <person name="Jeon C.O."/>
        </authorList>
    </citation>
    <scope>NUCLEOTIDE SEQUENCE [LARGE SCALE GENOMIC DNA]</scope>
    <source>
        <strain evidence="1 2">DP07</strain>
    </source>
</reference>